<dbReference type="Proteomes" id="UP001165283">
    <property type="component" value="Unassembled WGS sequence"/>
</dbReference>
<accession>A0ABT1ADX6</accession>
<name>A0ABT1ADX6_9PSEU</name>
<feature type="transmembrane region" description="Helical" evidence="5">
    <location>
        <begin position="156"/>
        <end position="186"/>
    </location>
</feature>
<protein>
    <submittedName>
        <fullName evidence="6">Isoprenylcysteine carboxylmethyltransferase family protein</fullName>
    </submittedName>
</protein>
<evidence type="ECO:0000313" key="7">
    <source>
        <dbReference type="Proteomes" id="UP001165283"/>
    </source>
</evidence>
<gene>
    <name evidence="6" type="ORF">KDL28_37780</name>
</gene>
<evidence type="ECO:0000256" key="5">
    <source>
        <dbReference type="SAM" id="Phobius"/>
    </source>
</evidence>
<feature type="transmembrane region" description="Helical" evidence="5">
    <location>
        <begin position="99"/>
        <end position="117"/>
    </location>
</feature>
<evidence type="ECO:0000256" key="3">
    <source>
        <dbReference type="ARBA" id="ARBA00022989"/>
    </source>
</evidence>
<comment type="caution">
    <text evidence="6">The sequence shown here is derived from an EMBL/GenBank/DDBJ whole genome shotgun (WGS) entry which is preliminary data.</text>
</comment>
<dbReference type="Gene3D" id="1.20.120.1630">
    <property type="match status" value="1"/>
</dbReference>
<dbReference type="RefSeq" id="WP_252446351.1">
    <property type="nucleotide sequence ID" value="NZ_JAGSOV010000094.1"/>
</dbReference>
<dbReference type="Pfam" id="PF04191">
    <property type="entry name" value="PEMT"/>
    <property type="match status" value="1"/>
</dbReference>
<feature type="transmembrane region" description="Helical" evidence="5">
    <location>
        <begin position="74"/>
        <end position="93"/>
    </location>
</feature>
<evidence type="ECO:0000256" key="1">
    <source>
        <dbReference type="ARBA" id="ARBA00004127"/>
    </source>
</evidence>
<evidence type="ECO:0000313" key="6">
    <source>
        <dbReference type="EMBL" id="MCO1660814.1"/>
    </source>
</evidence>
<dbReference type="PANTHER" id="PTHR43847:SF1">
    <property type="entry name" value="BLL3993 PROTEIN"/>
    <property type="match status" value="1"/>
</dbReference>
<organism evidence="6 7">
    <name type="scientific">Pseudonocardia humida</name>
    <dbReference type="NCBI Taxonomy" id="2800819"/>
    <lineage>
        <taxon>Bacteria</taxon>
        <taxon>Bacillati</taxon>
        <taxon>Actinomycetota</taxon>
        <taxon>Actinomycetes</taxon>
        <taxon>Pseudonocardiales</taxon>
        <taxon>Pseudonocardiaceae</taxon>
        <taxon>Pseudonocardia</taxon>
    </lineage>
</organism>
<keyword evidence="3 5" id="KW-1133">Transmembrane helix</keyword>
<dbReference type="InterPro" id="IPR007318">
    <property type="entry name" value="Phopholipid_MeTrfase"/>
</dbReference>
<feature type="transmembrane region" description="Helical" evidence="5">
    <location>
        <begin position="29"/>
        <end position="53"/>
    </location>
</feature>
<proteinExistence type="predicted"/>
<sequence>MRNAVVGVVVLGGVLCLIAGTPAYWQGWVFAAVFAGLVAAQGAYLAIADPALLERRKPAARAASTTGQRIDIGAIYAIQLGLLVVCAFDRRFGWSAMPAWVPVLGIVSVVLANVLWYRSKRENTFAGAGIMVYEDQRVISTGPYAVVRHPNYGGDLLLVVGAPVALGSWWGLLPAALFLPALVWMIRAEERFLEGGLSGYRDYEMKVRFRLVPHLW</sequence>
<comment type="subcellular location">
    <subcellularLocation>
        <location evidence="1">Endomembrane system</location>
        <topology evidence="1">Multi-pass membrane protein</topology>
    </subcellularLocation>
</comment>
<keyword evidence="2 5" id="KW-0812">Transmembrane</keyword>
<evidence type="ECO:0000256" key="4">
    <source>
        <dbReference type="ARBA" id="ARBA00023136"/>
    </source>
</evidence>
<dbReference type="EMBL" id="JAGSOV010000094">
    <property type="protein sequence ID" value="MCO1660814.1"/>
    <property type="molecule type" value="Genomic_DNA"/>
</dbReference>
<dbReference type="InterPro" id="IPR052527">
    <property type="entry name" value="Metal_cation-efflux_comp"/>
</dbReference>
<dbReference type="PANTHER" id="PTHR43847">
    <property type="entry name" value="BLL3993 PROTEIN"/>
    <property type="match status" value="1"/>
</dbReference>
<keyword evidence="4 5" id="KW-0472">Membrane</keyword>
<evidence type="ECO:0000256" key="2">
    <source>
        <dbReference type="ARBA" id="ARBA00022692"/>
    </source>
</evidence>
<reference evidence="6" key="1">
    <citation type="submission" date="2021-04" db="EMBL/GenBank/DDBJ databases">
        <title>Pseudonocardia sp. nov., isolated from sandy soil of mangrove forest.</title>
        <authorList>
            <person name="Zan Z."/>
            <person name="Huang R."/>
            <person name="Liu W."/>
        </authorList>
    </citation>
    <scope>NUCLEOTIDE SEQUENCE</scope>
    <source>
        <strain evidence="6">S2-4</strain>
    </source>
</reference>
<keyword evidence="7" id="KW-1185">Reference proteome</keyword>